<organism evidence="2 3">
    <name type="scientific">Ephemerocybe angulata</name>
    <dbReference type="NCBI Taxonomy" id="980116"/>
    <lineage>
        <taxon>Eukaryota</taxon>
        <taxon>Fungi</taxon>
        <taxon>Dikarya</taxon>
        <taxon>Basidiomycota</taxon>
        <taxon>Agaricomycotina</taxon>
        <taxon>Agaricomycetes</taxon>
        <taxon>Agaricomycetidae</taxon>
        <taxon>Agaricales</taxon>
        <taxon>Agaricineae</taxon>
        <taxon>Psathyrellaceae</taxon>
        <taxon>Ephemerocybe</taxon>
    </lineage>
</organism>
<gene>
    <name evidence="2" type="ORF">DFP72DRAFT_760938</name>
</gene>
<dbReference type="OrthoDB" id="3152464at2759"/>
<dbReference type="AlphaFoldDB" id="A0A8H6HBN7"/>
<sequence>DIMRNNILVNVSGLPGHFMAIDLNIEHLISYLKALFAAKGIYSNWERLGNIAASVNYLMLIKKQVARSLNAGYQGKTHTKVDTTALVWRVATKARELDLLTLDTSRVENKNAKATIDVQHVGYHKFQSSSLAAFNKKMDEFKLGIPNALSPEEDDVQ</sequence>
<evidence type="ECO:0000313" key="3">
    <source>
        <dbReference type="Proteomes" id="UP000521943"/>
    </source>
</evidence>
<comment type="caution">
    <text evidence="2">The sequence shown here is derived from an EMBL/GenBank/DDBJ whole genome shotgun (WGS) entry which is preliminary data.</text>
</comment>
<name>A0A8H6HBN7_9AGAR</name>
<protein>
    <recommendedName>
        <fullName evidence="1">DUF6589 domain-containing protein</fullName>
    </recommendedName>
</protein>
<dbReference type="InterPro" id="IPR046496">
    <property type="entry name" value="DUF6589"/>
</dbReference>
<dbReference type="Proteomes" id="UP000521943">
    <property type="component" value="Unassembled WGS sequence"/>
</dbReference>
<reference evidence="2 3" key="1">
    <citation type="submission" date="2020-07" db="EMBL/GenBank/DDBJ databases">
        <title>Comparative genomics of pyrophilous fungi reveals a link between fire events and developmental genes.</title>
        <authorList>
            <consortium name="DOE Joint Genome Institute"/>
            <person name="Steindorff A.S."/>
            <person name="Carver A."/>
            <person name="Calhoun S."/>
            <person name="Stillman K."/>
            <person name="Liu H."/>
            <person name="Lipzen A."/>
            <person name="Pangilinan J."/>
            <person name="Labutti K."/>
            <person name="Bruns T.D."/>
            <person name="Grigoriev I.V."/>
        </authorList>
    </citation>
    <scope>NUCLEOTIDE SEQUENCE [LARGE SCALE GENOMIC DNA]</scope>
    <source>
        <strain evidence="2 3">CBS 144469</strain>
    </source>
</reference>
<feature type="non-terminal residue" evidence="2">
    <location>
        <position position="1"/>
    </location>
</feature>
<dbReference type="EMBL" id="JACGCI010000130">
    <property type="protein sequence ID" value="KAF6744013.1"/>
    <property type="molecule type" value="Genomic_DNA"/>
</dbReference>
<evidence type="ECO:0000259" key="1">
    <source>
        <dbReference type="Pfam" id="PF20231"/>
    </source>
</evidence>
<dbReference type="Pfam" id="PF20231">
    <property type="entry name" value="DUF6589"/>
    <property type="match status" value="1"/>
</dbReference>
<feature type="domain" description="DUF6589" evidence="1">
    <location>
        <begin position="1"/>
        <end position="78"/>
    </location>
</feature>
<keyword evidence="3" id="KW-1185">Reference proteome</keyword>
<accession>A0A8H6HBN7</accession>
<evidence type="ECO:0000313" key="2">
    <source>
        <dbReference type="EMBL" id="KAF6744013.1"/>
    </source>
</evidence>
<proteinExistence type="predicted"/>
<feature type="non-terminal residue" evidence="2">
    <location>
        <position position="157"/>
    </location>
</feature>